<feature type="binding site" evidence="4">
    <location>
        <position position="217"/>
    </location>
    <ligand>
        <name>substrate</name>
    </ligand>
</feature>
<dbReference type="EC" id="5.1.3.20" evidence="4"/>
<proteinExistence type="inferred from homology"/>
<feature type="active site" description="Proton acceptor" evidence="4">
    <location>
        <position position="143"/>
    </location>
</feature>
<comment type="cofactor">
    <cofactor evidence="4">
        <name>NADP(+)</name>
        <dbReference type="ChEBI" id="CHEBI:58349"/>
    </cofactor>
    <text evidence="4">Binds 1 NADP(+) per subunit.</text>
</comment>
<dbReference type="NCBIfam" id="NF008360">
    <property type="entry name" value="PRK11150.1"/>
    <property type="match status" value="1"/>
</dbReference>
<feature type="binding site" evidence="4">
    <location>
        <begin position="31"/>
        <end position="32"/>
    </location>
    <ligand>
        <name>NADP(+)</name>
        <dbReference type="ChEBI" id="CHEBI:58349"/>
    </ligand>
</feature>
<feature type="binding site" evidence="4">
    <location>
        <begin position="10"/>
        <end position="11"/>
    </location>
    <ligand>
        <name>NADP(+)</name>
        <dbReference type="ChEBI" id="CHEBI:58349"/>
    </ligand>
</feature>
<sequence length="318" mass="35821">MIIVTGGAGFIGSNLIKLLNQAGHKNIVVVDDLTDGTKFANLVDLDIADYIDKDEFIARVMAGDAFEEWDEIEVIFHEGACSATTEWNGKFVMEVNYEYSKSLLHFCVARGIPFIYASSAATYGGRNDNFIEDRRFEQPLNVYGYSKFLFDEYVRRLLPTTNSQIVGLKYFNVYGPREQHKGSMASVAFHLNNQMKDGQNPKLFEGCDGFGNGGQMRDFVYVEDVCKVNIWFWKNAGKSGIYNCGTGRAEPFLNVAEAVVKHHGHGQVEFIPFPDHLKGRYQSYTQADLTKLRATGCDVQFRSVADGVAEYMEWLNKP</sequence>
<feature type="binding site" evidence="4">
    <location>
        <position position="181"/>
    </location>
    <ligand>
        <name>NADP(+)</name>
        <dbReference type="ChEBI" id="CHEBI:58349"/>
    </ligand>
</feature>
<dbReference type="RefSeq" id="WP_377151173.1">
    <property type="nucleotide sequence ID" value="NZ_JBHSAF010000003.1"/>
</dbReference>
<feature type="domain" description="NAD-dependent epimerase/dehydratase" evidence="5">
    <location>
        <begin position="2"/>
        <end position="245"/>
    </location>
</feature>
<evidence type="ECO:0000256" key="4">
    <source>
        <dbReference type="HAMAP-Rule" id="MF_01601"/>
    </source>
</evidence>
<feature type="binding site" evidence="4">
    <location>
        <position position="147"/>
    </location>
    <ligand>
        <name>NADP(+)</name>
        <dbReference type="ChEBI" id="CHEBI:58349"/>
    </ligand>
</feature>
<comment type="function">
    <text evidence="4">Catalyzes the interconversion between ADP-D-glycero-beta-D-manno-heptose and ADP-L-glycero-beta-D-manno-heptose via an epimerization at carbon 6 of the heptose.</text>
</comment>
<comment type="caution">
    <text evidence="4">Lacks conserved residue(s) required for the propagation of feature annotation.</text>
</comment>
<evidence type="ECO:0000313" key="6">
    <source>
        <dbReference type="EMBL" id="MFC3912957.1"/>
    </source>
</evidence>
<comment type="catalytic activity">
    <reaction evidence="4">
        <text>ADP-D-glycero-beta-D-manno-heptose = ADP-L-glycero-beta-D-manno-heptose</text>
        <dbReference type="Rhea" id="RHEA:17577"/>
        <dbReference type="ChEBI" id="CHEBI:59967"/>
        <dbReference type="ChEBI" id="CHEBI:61506"/>
        <dbReference type="EC" id="5.1.3.20"/>
    </reaction>
</comment>
<feature type="binding site" evidence="4">
    <location>
        <position position="190"/>
    </location>
    <ligand>
        <name>substrate</name>
    </ligand>
</feature>
<gene>
    <name evidence="6" type="primary">rfaD</name>
    <name evidence="4" type="synonym">hldD</name>
    <name evidence="6" type="ORF">ACFOSS_05695</name>
</gene>
<feature type="binding site" evidence="4">
    <location>
        <position position="183"/>
    </location>
    <ligand>
        <name>substrate</name>
    </ligand>
</feature>
<protein>
    <recommendedName>
        <fullName evidence="4">ADP-L-glycero-D-manno-heptose-6-epimerase</fullName>
        <ecNumber evidence="4">5.1.3.20</ecNumber>
    </recommendedName>
    <alternativeName>
        <fullName evidence="4">ADP-L-glycero-beta-D-manno-heptose-6-epimerase</fullName>
        <shortName evidence="4">ADP-glyceromanno-heptose 6-epimerase</shortName>
        <shortName evidence="4">ADP-hep 6-epimerase</shortName>
        <shortName evidence="4">AGME</shortName>
    </alternativeName>
</protein>
<dbReference type="CDD" id="cd05248">
    <property type="entry name" value="ADP_GME_SDR_e"/>
    <property type="match status" value="1"/>
</dbReference>
<dbReference type="Gene3D" id="3.90.25.10">
    <property type="entry name" value="UDP-galactose 4-epimerase, domain 1"/>
    <property type="match status" value="1"/>
</dbReference>
<comment type="pathway">
    <text evidence="4">Nucleotide-sugar biosynthesis; ADP-L-glycero-beta-D-manno-heptose biosynthesis; ADP-L-glycero-beta-D-manno-heptose from D-glycero-beta-D-manno-heptose 7-phosphate: step 4/4.</text>
</comment>
<comment type="caution">
    <text evidence="6">The sequence shown here is derived from an EMBL/GenBank/DDBJ whole genome shotgun (WGS) entry which is preliminary data.</text>
</comment>
<comment type="domain">
    <text evidence="4">Contains a large N-terminal NADP-binding domain, and a smaller C-terminal substrate-binding domain.</text>
</comment>
<feature type="binding site" evidence="4">
    <location>
        <begin position="204"/>
        <end position="207"/>
    </location>
    <ligand>
        <name>substrate</name>
    </ligand>
</feature>
<evidence type="ECO:0000313" key="7">
    <source>
        <dbReference type="Proteomes" id="UP001595692"/>
    </source>
</evidence>
<dbReference type="PANTHER" id="PTHR43103">
    <property type="entry name" value="NUCLEOSIDE-DIPHOSPHATE-SUGAR EPIMERASE"/>
    <property type="match status" value="1"/>
</dbReference>
<dbReference type="GO" id="GO:0008712">
    <property type="term" value="F:ADP-glyceromanno-heptose 6-epimerase activity"/>
    <property type="evidence" value="ECO:0007669"/>
    <property type="project" value="UniProtKB-EC"/>
</dbReference>
<comment type="similarity">
    <text evidence="4">Belongs to the NAD(P)-dependent epimerase/dehydratase family. HldD subfamily.</text>
</comment>
<evidence type="ECO:0000256" key="1">
    <source>
        <dbReference type="ARBA" id="ARBA00022857"/>
    </source>
</evidence>
<name>A0ABV8CL84_9GAMM</name>
<evidence type="ECO:0000256" key="2">
    <source>
        <dbReference type="ARBA" id="ARBA00023235"/>
    </source>
</evidence>
<feature type="binding site" evidence="4">
    <location>
        <position position="173"/>
    </location>
    <ligand>
        <name>NADP(+)</name>
        <dbReference type="ChEBI" id="CHEBI:58349"/>
    </ligand>
</feature>
<feature type="active site" description="Proton acceptor" evidence="4">
    <location>
        <position position="181"/>
    </location>
</feature>
<dbReference type="InterPro" id="IPR001509">
    <property type="entry name" value="Epimerase_deHydtase"/>
</dbReference>
<organism evidence="6 7">
    <name type="scientific">Pseudaeromonas sharmana</name>
    <dbReference type="NCBI Taxonomy" id="328412"/>
    <lineage>
        <taxon>Bacteria</taxon>
        <taxon>Pseudomonadati</taxon>
        <taxon>Pseudomonadota</taxon>
        <taxon>Gammaproteobacteria</taxon>
        <taxon>Aeromonadales</taxon>
        <taxon>Aeromonadaceae</taxon>
        <taxon>Pseudaeromonas</taxon>
    </lineage>
</organism>
<feature type="binding site" evidence="4">
    <location>
        <position position="38"/>
    </location>
    <ligand>
        <name>NADP(+)</name>
        <dbReference type="ChEBI" id="CHEBI:58349"/>
    </ligand>
</feature>
<dbReference type="PANTHER" id="PTHR43103:SF3">
    <property type="entry name" value="ADP-L-GLYCERO-D-MANNO-HEPTOSE-6-EPIMERASE"/>
    <property type="match status" value="1"/>
</dbReference>
<dbReference type="Pfam" id="PF01370">
    <property type="entry name" value="Epimerase"/>
    <property type="match status" value="1"/>
</dbReference>
<keyword evidence="3 4" id="KW-0119">Carbohydrate metabolism</keyword>
<comment type="subunit">
    <text evidence="4">Homopentamer.</text>
</comment>
<reference evidence="7" key="1">
    <citation type="journal article" date="2019" name="Int. J. Syst. Evol. Microbiol.">
        <title>The Global Catalogue of Microorganisms (GCM) 10K type strain sequencing project: providing services to taxonomists for standard genome sequencing and annotation.</title>
        <authorList>
            <consortium name="The Broad Institute Genomics Platform"/>
            <consortium name="The Broad Institute Genome Sequencing Center for Infectious Disease"/>
            <person name="Wu L."/>
            <person name="Ma J."/>
        </authorList>
    </citation>
    <scope>NUCLEOTIDE SEQUENCE [LARGE SCALE GENOMIC DNA]</scope>
    <source>
        <strain evidence="7">CCUG 54939</strain>
    </source>
</reference>
<dbReference type="HAMAP" id="MF_01601">
    <property type="entry name" value="Heptose_epimerase"/>
    <property type="match status" value="1"/>
</dbReference>
<accession>A0ABV8CL84</accession>
<dbReference type="Gene3D" id="3.40.50.720">
    <property type="entry name" value="NAD(P)-binding Rossmann-like Domain"/>
    <property type="match status" value="1"/>
</dbReference>
<keyword evidence="7" id="KW-1185">Reference proteome</keyword>
<feature type="binding site" evidence="4">
    <location>
        <position position="172"/>
    </location>
    <ligand>
        <name>substrate</name>
    </ligand>
</feature>
<dbReference type="EMBL" id="JBHSAF010000003">
    <property type="protein sequence ID" value="MFC3912957.1"/>
    <property type="molecule type" value="Genomic_DNA"/>
</dbReference>
<keyword evidence="1 4" id="KW-0521">NADP</keyword>
<dbReference type="InterPro" id="IPR011912">
    <property type="entry name" value="Heptose_epim"/>
</dbReference>
<feature type="binding site" evidence="4">
    <location>
        <position position="281"/>
    </location>
    <ligand>
        <name>substrate</name>
    </ligand>
</feature>
<dbReference type="InterPro" id="IPR036291">
    <property type="entry name" value="NAD(P)-bd_dom_sf"/>
</dbReference>
<evidence type="ECO:0000259" key="5">
    <source>
        <dbReference type="Pfam" id="PF01370"/>
    </source>
</evidence>
<evidence type="ECO:0000256" key="3">
    <source>
        <dbReference type="ARBA" id="ARBA00023277"/>
    </source>
</evidence>
<keyword evidence="2 4" id="KW-0413">Isomerase</keyword>
<dbReference type="SUPFAM" id="SSF51735">
    <property type="entry name" value="NAD(P)-binding Rossmann-fold domains"/>
    <property type="match status" value="1"/>
</dbReference>
<feature type="binding site" evidence="4">
    <location>
        <position position="53"/>
    </location>
    <ligand>
        <name>NADP(+)</name>
        <dbReference type="ChEBI" id="CHEBI:58349"/>
    </ligand>
</feature>
<dbReference type="NCBIfam" id="TIGR02197">
    <property type="entry name" value="heptose_epim"/>
    <property type="match status" value="1"/>
</dbReference>
<feature type="binding site" evidence="4">
    <location>
        <begin position="78"/>
        <end position="82"/>
    </location>
    <ligand>
        <name>NADP(+)</name>
        <dbReference type="ChEBI" id="CHEBI:58349"/>
    </ligand>
</feature>
<dbReference type="Proteomes" id="UP001595692">
    <property type="component" value="Unassembled WGS sequence"/>
</dbReference>